<sequence>MEKIVDFVFIDTRPEFSDFFRPFLPELIRNGFSCQVLSSKELDIIFNSHVDLHKAEILSKTKVVVTTNETKWTKYFPQSKKVLLGHSIFMRDTIPSPAVLDNPFFADFDYYFCPSVYYLQWTIQALFDCFIFSNLDFRRVIPSADKILIPGGYVKNNRQYDTRGGAKKISILNKTKQILFVPSVYSPEHSGHIFHSHGAAIIAALADNNFSAKIICRPHPTDRHRDYVLRMVEMFAANKNIIFDLQPTPDSSLYYESDILITDMSGFAFAFASATGKRPIFFVETEEALKHSRFMTLAARFGRVVSTHAGLVKQVSKQLAVPDMIDDLEHDYLRQTLYEKFNNVKSMVDDFIAIYSGTILSHWTRLPLC</sequence>
<keyword evidence="1" id="KW-0808">Transferase</keyword>
<protein>
    <submittedName>
        <fullName evidence="1">CDP-glycerol:poly(Glycerophosphate) glycerophosphotransferase</fullName>
    </submittedName>
</protein>
<dbReference type="AlphaFoldDB" id="A0A2S6HID5"/>
<evidence type="ECO:0000313" key="2">
    <source>
        <dbReference type="Proteomes" id="UP000240010"/>
    </source>
</evidence>
<dbReference type="Gene3D" id="3.40.50.12580">
    <property type="match status" value="1"/>
</dbReference>
<name>A0A2S6HID5_9GAMM</name>
<comment type="caution">
    <text evidence="1">The sequence shown here is derived from an EMBL/GenBank/DDBJ whole genome shotgun (WGS) entry which is preliminary data.</text>
</comment>
<dbReference type="GO" id="GO:0016020">
    <property type="term" value="C:membrane"/>
    <property type="evidence" value="ECO:0007669"/>
    <property type="project" value="InterPro"/>
</dbReference>
<organism evidence="1 2">
    <name type="scientific">Methylobacter tundripaludum</name>
    <dbReference type="NCBI Taxonomy" id="173365"/>
    <lineage>
        <taxon>Bacteria</taxon>
        <taxon>Pseudomonadati</taxon>
        <taxon>Pseudomonadota</taxon>
        <taxon>Gammaproteobacteria</taxon>
        <taxon>Methylococcales</taxon>
        <taxon>Methylococcaceae</taxon>
        <taxon>Methylobacter</taxon>
    </lineage>
</organism>
<proteinExistence type="predicted"/>
<accession>A0A2S6HID5</accession>
<evidence type="ECO:0000313" key="1">
    <source>
        <dbReference type="EMBL" id="PPK77153.1"/>
    </source>
</evidence>
<reference evidence="1 2" key="1">
    <citation type="submission" date="2018-02" db="EMBL/GenBank/DDBJ databases">
        <title>Subsurface microbial communities from deep shales in Ohio and West Virginia, USA.</title>
        <authorList>
            <person name="Wrighton K."/>
        </authorList>
    </citation>
    <scope>NUCLEOTIDE SEQUENCE [LARGE SCALE GENOMIC DNA]</scope>
    <source>
        <strain evidence="1 2">OWC-DMM</strain>
    </source>
</reference>
<dbReference type="Pfam" id="PF04464">
    <property type="entry name" value="Glyphos_transf"/>
    <property type="match status" value="1"/>
</dbReference>
<dbReference type="InterPro" id="IPR043148">
    <property type="entry name" value="TagF_C"/>
</dbReference>
<dbReference type="Proteomes" id="UP000240010">
    <property type="component" value="Unassembled WGS sequence"/>
</dbReference>
<dbReference type="EMBL" id="PTIZ01000002">
    <property type="protein sequence ID" value="PPK77153.1"/>
    <property type="molecule type" value="Genomic_DNA"/>
</dbReference>
<gene>
    <name evidence="1" type="ORF">B0F87_102260</name>
</gene>
<dbReference type="RefSeq" id="WP_104427880.1">
    <property type="nucleotide sequence ID" value="NZ_PTIZ01000002.1"/>
</dbReference>
<dbReference type="InterPro" id="IPR007554">
    <property type="entry name" value="Glycerophosphate_synth"/>
</dbReference>
<dbReference type="GO" id="GO:0047355">
    <property type="term" value="F:CDP-glycerol glycerophosphotransferase activity"/>
    <property type="evidence" value="ECO:0007669"/>
    <property type="project" value="InterPro"/>
</dbReference>